<dbReference type="InterPro" id="IPR057240">
    <property type="entry name" value="ParB_dimer_C"/>
</dbReference>
<dbReference type="Proteomes" id="UP000029643">
    <property type="component" value="Unassembled WGS sequence"/>
</dbReference>
<name>A0A090WZ28_9FLAO</name>
<dbReference type="Pfam" id="PF23552">
    <property type="entry name" value="ParB_C"/>
    <property type="match status" value="1"/>
</dbReference>
<feature type="domain" description="ParB C-terminal dimerisation" evidence="1">
    <location>
        <begin position="11"/>
        <end position="45"/>
    </location>
</feature>
<protein>
    <submittedName>
        <fullName evidence="2">Chromosome (Plasmid) partitioning protein ParB</fullName>
    </submittedName>
</protein>
<sequence length="54" mass="6116">MPNFVKTGISSFSEYFGHKIDVKVSKNGKGKITIPFHSEEDFNRIKKLVEGDSK</sequence>
<organism evidence="2 3">
    <name type="scientific">Algibacter lectus</name>
    <dbReference type="NCBI Taxonomy" id="221126"/>
    <lineage>
        <taxon>Bacteria</taxon>
        <taxon>Pseudomonadati</taxon>
        <taxon>Bacteroidota</taxon>
        <taxon>Flavobacteriia</taxon>
        <taxon>Flavobacteriales</taxon>
        <taxon>Flavobacteriaceae</taxon>
        <taxon>Algibacter</taxon>
    </lineage>
</organism>
<proteinExistence type="predicted"/>
<dbReference type="EMBL" id="BBNU01000027">
    <property type="protein sequence ID" value="GAL82370.1"/>
    <property type="molecule type" value="Genomic_DNA"/>
</dbReference>
<reference evidence="2 3" key="1">
    <citation type="journal article" date="2014" name="Genome Announc.">
        <title>Draft Genome Sequences of Marine Flavobacterium Algibacter lectus Strains SS8 and NR4.</title>
        <authorList>
            <person name="Takatani N."/>
            <person name="Nakanishi M."/>
            <person name="Meirelles P."/>
            <person name="Mino S."/>
            <person name="Suda W."/>
            <person name="Oshima K."/>
            <person name="Hattori M."/>
            <person name="Ohkuma M."/>
            <person name="Hosokawa M."/>
            <person name="Miyashita K."/>
            <person name="Thompson F.L."/>
            <person name="Niwa A."/>
            <person name="Sawabe T."/>
            <person name="Sawabe T."/>
        </authorList>
    </citation>
    <scope>NUCLEOTIDE SEQUENCE [LARGE SCALE GENOMIC DNA]</scope>
    <source>
        <strain evidence="3">JCM19274</strain>
    </source>
</reference>
<comment type="caution">
    <text evidence="2">The sequence shown here is derived from an EMBL/GenBank/DDBJ whole genome shotgun (WGS) entry which is preliminary data.</text>
</comment>
<accession>A0A090WZ28</accession>
<evidence type="ECO:0000313" key="3">
    <source>
        <dbReference type="Proteomes" id="UP000029643"/>
    </source>
</evidence>
<gene>
    <name evidence="2" type="ORF">JCM19274_3568</name>
</gene>
<dbReference type="AlphaFoldDB" id="A0A090WZ28"/>
<evidence type="ECO:0000313" key="2">
    <source>
        <dbReference type="EMBL" id="GAL82370.1"/>
    </source>
</evidence>
<evidence type="ECO:0000259" key="1">
    <source>
        <dbReference type="Pfam" id="PF23552"/>
    </source>
</evidence>